<sequence>MGSIPQIDNPIEGLGNQALLDKIDRLRELNVGSIVSLPQLIVVGDQSSGKSSVLESLTGFSFPRAAGLCTRYATQITCRREPKRSVSITIIPRPDANDIVKQRLRKFHRCLDEMNAQDLADIFKDANHVMGIRSGVEPTDGSDDGLITFSEDILRIEINGPDQPGLTVIDVPGIFRAATPGLTTDNDIKLVTSMVKRYMNDSRTIILAVIPCIVDIATQEILKLALDADPTGSRTMGVLTKPDLALERATQQTILDLIQGKRQDLKLGYCVVKNRGADDKSSSLRDRSDEERAFFRQEPWSSVSSSRRLGSDALKTILRDLLMDISKKEFPTVKNEIAKKLSECRKGAEAMGASRNDEKSQRAYLGKLATNFQKIRDYSLNAHYTQDEIFNDRMEMRLITRIIRLNEVFSETFSQRGHTRYFEHFDDEDNHAGLPSPLPEIEFDIPNDRVQELEDIIRPERFQCPEPSDDSIMEHIENIFRQSRGPELGTFGGSLLGTTFKEQSRRWEDLVISHVSDVIALVHHFIVDLLSHICADKQVMEQLWDNVLLEKLQDSYKRGMDQARVLLQIEREGTPITYNHYFTAELQKGQGKRLQNSLSSLAINTADSQGPMVKLASLSSLNTTRSNPEQVREYLHDILESYYKVSIKRFVDVICQQVIDHFLVNGKDSPLHVFSTELVFDLSADTLEMIAGEDQATKQERERLKREIERLEAAMKVLRG</sequence>
<dbReference type="InterPro" id="IPR027417">
    <property type="entry name" value="P-loop_NTPase"/>
</dbReference>
<keyword evidence="2" id="KW-0342">GTP-binding</keyword>
<dbReference type="InterPro" id="IPR030381">
    <property type="entry name" value="G_DYNAMIN_dom"/>
</dbReference>
<dbReference type="PROSITE" id="PS51388">
    <property type="entry name" value="GED"/>
    <property type="match status" value="1"/>
</dbReference>
<dbReference type="InterPro" id="IPR020850">
    <property type="entry name" value="GED_dom"/>
</dbReference>
<dbReference type="CDD" id="cd08771">
    <property type="entry name" value="DLP_1"/>
    <property type="match status" value="1"/>
</dbReference>
<dbReference type="PANTHER" id="PTHR11566">
    <property type="entry name" value="DYNAMIN"/>
    <property type="match status" value="1"/>
</dbReference>
<dbReference type="Gene3D" id="3.40.50.300">
    <property type="entry name" value="P-loop containing nucleotide triphosphate hydrolases"/>
    <property type="match status" value="1"/>
</dbReference>
<dbReference type="EMBL" id="JBAWTH010000040">
    <property type="protein sequence ID" value="KAL2283908.1"/>
    <property type="molecule type" value="Genomic_DNA"/>
</dbReference>
<evidence type="ECO:0000256" key="2">
    <source>
        <dbReference type="ARBA" id="ARBA00023134"/>
    </source>
</evidence>
<evidence type="ECO:0000313" key="5">
    <source>
        <dbReference type="EMBL" id="KAL2283908.1"/>
    </source>
</evidence>
<name>A0ABR4ENA6_9PEZI</name>
<dbReference type="PROSITE" id="PS51718">
    <property type="entry name" value="G_DYNAMIN_2"/>
    <property type="match status" value="1"/>
</dbReference>
<dbReference type="PANTHER" id="PTHR11566:SF215">
    <property type="entry name" value="DYNAMIN GTPASE"/>
    <property type="match status" value="1"/>
</dbReference>
<gene>
    <name evidence="5" type="ORF">FJTKL_09661</name>
</gene>
<evidence type="ECO:0008006" key="7">
    <source>
        <dbReference type="Google" id="ProtNLM"/>
    </source>
</evidence>
<dbReference type="SMART" id="SM00053">
    <property type="entry name" value="DYNc"/>
    <property type="match status" value="1"/>
</dbReference>
<dbReference type="Pfam" id="PF00350">
    <property type="entry name" value="Dynamin_N"/>
    <property type="match status" value="1"/>
</dbReference>
<dbReference type="PRINTS" id="PR00195">
    <property type="entry name" value="DYNAMIN"/>
</dbReference>
<protein>
    <recommendedName>
        <fullName evidence="7">Interferon-induced GTP-binding protein Mx2</fullName>
    </recommendedName>
</protein>
<dbReference type="Gene3D" id="1.20.120.1240">
    <property type="entry name" value="Dynamin, middle domain"/>
    <property type="match status" value="1"/>
</dbReference>
<keyword evidence="1" id="KW-0547">Nucleotide-binding</keyword>
<dbReference type="SUPFAM" id="SSF52540">
    <property type="entry name" value="P-loop containing nucleoside triphosphate hydrolases"/>
    <property type="match status" value="1"/>
</dbReference>
<dbReference type="InterPro" id="IPR001401">
    <property type="entry name" value="Dynamin_GTPase"/>
</dbReference>
<dbReference type="InterPro" id="IPR022812">
    <property type="entry name" value="Dynamin"/>
</dbReference>
<evidence type="ECO:0000259" key="3">
    <source>
        <dbReference type="PROSITE" id="PS51388"/>
    </source>
</evidence>
<evidence type="ECO:0000313" key="6">
    <source>
        <dbReference type="Proteomes" id="UP001600888"/>
    </source>
</evidence>
<dbReference type="Proteomes" id="UP001600888">
    <property type="component" value="Unassembled WGS sequence"/>
</dbReference>
<organism evidence="5 6">
    <name type="scientific">Diaporthe vaccinii</name>
    <dbReference type="NCBI Taxonomy" id="105482"/>
    <lineage>
        <taxon>Eukaryota</taxon>
        <taxon>Fungi</taxon>
        <taxon>Dikarya</taxon>
        <taxon>Ascomycota</taxon>
        <taxon>Pezizomycotina</taxon>
        <taxon>Sordariomycetes</taxon>
        <taxon>Sordariomycetidae</taxon>
        <taxon>Diaporthales</taxon>
        <taxon>Diaporthaceae</taxon>
        <taxon>Diaporthe</taxon>
        <taxon>Diaporthe eres species complex</taxon>
    </lineage>
</organism>
<proteinExistence type="predicted"/>
<evidence type="ECO:0000259" key="4">
    <source>
        <dbReference type="PROSITE" id="PS51718"/>
    </source>
</evidence>
<dbReference type="InterPro" id="IPR000375">
    <property type="entry name" value="Dynamin_stalk"/>
</dbReference>
<feature type="domain" description="Dynamin-type G" evidence="4">
    <location>
        <begin position="34"/>
        <end position="331"/>
    </location>
</feature>
<dbReference type="Pfam" id="PF02212">
    <property type="entry name" value="GED"/>
    <property type="match status" value="1"/>
</dbReference>
<dbReference type="InterPro" id="IPR045063">
    <property type="entry name" value="Dynamin_N"/>
</dbReference>
<reference evidence="5 6" key="1">
    <citation type="submission" date="2024-03" db="EMBL/GenBank/DDBJ databases">
        <title>A high-quality draft genome sequence of Diaporthe vaccinii, a causative agent of upright dieback and viscid rot disease in cranberry plants.</title>
        <authorList>
            <person name="Sarrasin M."/>
            <person name="Lang B.F."/>
            <person name="Burger G."/>
        </authorList>
    </citation>
    <scope>NUCLEOTIDE SEQUENCE [LARGE SCALE GENOMIC DNA]</scope>
    <source>
        <strain evidence="5 6">IS7</strain>
    </source>
</reference>
<evidence type="ECO:0000256" key="1">
    <source>
        <dbReference type="ARBA" id="ARBA00022741"/>
    </source>
</evidence>
<accession>A0ABR4ENA6</accession>
<dbReference type="InterPro" id="IPR003130">
    <property type="entry name" value="GED"/>
</dbReference>
<dbReference type="Pfam" id="PF01031">
    <property type="entry name" value="Dynamin_M"/>
    <property type="match status" value="1"/>
</dbReference>
<keyword evidence="6" id="KW-1185">Reference proteome</keyword>
<feature type="domain" description="GED" evidence="3">
    <location>
        <begin position="632"/>
        <end position="720"/>
    </location>
</feature>
<comment type="caution">
    <text evidence="5">The sequence shown here is derived from an EMBL/GenBank/DDBJ whole genome shotgun (WGS) entry which is preliminary data.</text>
</comment>